<protein>
    <submittedName>
        <fullName evidence="1">Uncharacterized protein</fullName>
    </submittedName>
</protein>
<evidence type="ECO:0000313" key="1">
    <source>
        <dbReference type="EMBL" id="KRY85338.1"/>
    </source>
</evidence>
<dbReference type="Proteomes" id="UP000054995">
    <property type="component" value="Unassembled WGS sequence"/>
</dbReference>
<dbReference type="OrthoDB" id="5919763at2759"/>
<gene>
    <name evidence="1" type="ORF">T4D_15923</name>
</gene>
<dbReference type="EMBL" id="JYDT01000092">
    <property type="protein sequence ID" value="KRY85338.1"/>
    <property type="molecule type" value="Genomic_DNA"/>
</dbReference>
<accession>A0A0V1FH33</accession>
<evidence type="ECO:0000313" key="2">
    <source>
        <dbReference type="Proteomes" id="UP000054995"/>
    </source>
</evidence>
<sequence>MILCLLLIAKASAFIYFYNRLQKFIHLGNERMQSVNKNQQQAKANKHIFNCSISSIFGDYFILFDRHFLSITKVKIKFYRNIFQICLTKLNERNFAKCWLSGDGCTLEQFLTGPFDGLVIFVKQLLVIANETLIGLKTFPLQLSSKPAHSILMTANLFMQNDQSDTDLFYFIFIYHNTNVPLDQKRNTTANWMSLLQSERSGEFFQTLGCPVINAMVHCQVTNLLLLLSSFMIRIEITSSKPSLLIGEQLCRMINSKALHRFCVTIQCRAEKYGGAVMGSRVGIDLFHSVRCSSGCVTNAGCCGNQFAKKG</sequence>
<name>A0A0V1FH33_TRIPS</name>
<dbReference type="AlphaFoldDB" id="A0A0V1FH33"/>
<keyword evidence="2" id="KW-1185">Reference proteome</keyword>
<comment type="caution">
    <text evidence="1">The sequence shown here is derived from an EMBL/GenBank/DDBJ whole genome shotgun (WGS) entry which is preliminary data.</text>
</comment>
<proteinExistence type="predicted"/>
<reference evidence="1 2" key="1">
    <citation type="submission" date="2015-01" db="EMBL/GenBank/DDBJ databases">
        <title>Evolution of Trichinella species and genotypes.</title>
        <authorList>
            <person name="Korhonen P.K."/>
            <person name="Edoardo P."/>
            <person name="Giuseppe L.R."/>
            <person name="Gasser R.B."/>
        </authorList>
    </citation>
    <scope>NUCLEOTIDE SEQUENCE [LARGE SCALE GENOMIC DNA]</scope>
    <source>
        <strain evidence="1">ISS470</strain>
    </source>
</reference>
<organism evidence="1 2">
    <name type="scientific">Trichinella pseudospiralis</name>
    <name type="common">Parasitic roundworm</name>
    <dbReference type="NCBI Taxonomy" id="6337"/>
    <lineage>
        <taxon>Eukaryota</taxon>
        <taxon>Metazoa</taxon>
        <taxon>Ecdysozoa</taxon>
        <taxon>Nematoda</taxon>
        <taxon>Enoplea</taxon>
        <taxon>Dorylaimia</taxon>
        <taxon>Trichinellida</taxon>
        <taxon>Trichinellidae</taxon>
        <taxon>Trichinella</taxon>
    </lineage>
</organism>